<proteinExistence type="predicted"/>
<dbReference type="Proteomes" id="UP000183417">
    <property type="component" value="Unassembled WGS sequence"/>
</dbReference>
<evidence type="ECO:0000313" key="3">
    <source>
        <dbReference type="EMBL" id="SDY03315.1"/>
    </source>
</evidence>
<protein>
    <recommendedName>
        <fullName evidence="5">PsiF repeat-containing protein</fullName>
    </recommendedName>
</protein>
<organism evidence="3 4">
    <name type="scientific">Delftia lacustris</name>
    <dbReference type="NCBI Taxonomy" id="558537"/>
    <lineage>
        <taxon>Bacteria</taxon>
        <taxon>Pseudomonadati</taxon>
        <taxon>Pseudomonadota</taxon>
        <taxon>Betaproteobacteria</taxon>
        <taxon>Burkholderiales</taxon>
        <taxon>Comamonadaceae</taxon>
        <taxon>Delftia</taxon>
    </lineage>
</organism>
<evidence type="ECO:0000313" key="4">
    <source>
        <dbReference type="Proteomes" id="UP000183417"/>
    </source>
</evidence>
<reference evidence="3 4" key="1">
    <citation type="submission" date="2016-10" db="EMBL/GenBank/DDBJ databases">
        <authorList>
            <person name="de Groot N.N."/>
        </authorList>
    </citation>
    <scope>NUCLEOTIDE SEQUENCE [LARGE SCALE GENOMIC DNA]</scope>
    <source>
        <strain evidence="3 4">LMG 24775</strain>
    </source>
</reference>
<dbReference type="AlphaFoldDB" id="A0A1H3GK07"/>
<dbReference type="GeneID" id="96773242"/>
<evidence type="ECO:0008006" key="5">
    <source>
        <dbReference type="Google" id="ProtNLM"/>
    </source>
</evidence>
<feature type="signal peptide" evidence="2">
    <location>
        <begin position="1"/>
        <end position="36"/>
    </location>
</feature>
<dbReference type="RefSeq" id="WP_074921029.1">
    <property type="nucleotide sequence ID" value="NZ_CP141274.1"/>
</dbReference>
<accession>A0A1H3GK07</accession>
<evidence type="ECO:0000256" key="2">
    <source>
        <dbReference type="SAM" id="SignalP"/>
    </source>
</evidence>
<feature type="compositionally biased region" description="Basic and acidic residues" evidence="1">
    <location>
        <begin position="71"/>
        <end position="84"/>
    </location>
</feature>
<dbReference type="EMBL" id="FNPE01000002">
    <property type="protein sequence ID" value="SDY03315.1"/>
    <property type="molecule type" value="Genomic_DNA"/>
</dbReference>
<keyword evidence="2" id="KW-0732">Signal</keyword>
<name>A0A1H3GK07_9BURK</name>
<evidence type="ECO:0000256" key="1">
    <source>
        <dbReference type="SAM" id="MobiDB-lite"/>
    </source>
</evidence>
<gene>
    <name evidence="3" type="ORF">SAMN05421547_102237</name>
</gene>
<feature type="region of interest" description="Disordered" evidence="1">
    <location>
        <begin position="36"/>
        <end position="104"/>
    </location>
</feature>
<sequence length="104" mass="11318">MAVRFSFIPSTRQAQLRQCTLLCLVAALGLALPAQAASHRADASAAQGAKRKKGGQRVRVPTQRSSSDESPEQRDKRLYRECQGRHNAGACAGYTGQPPGRRQR</sequence>
<feature type="chain" id="PRO_5010370829" description="PsiF repeat-containing protein" evidence="2">
    <location>
        <begin position="37"/>
        <end position="104"/>
    </location>
</feature>
<feature type="compositionally biased region" description="Low complexity" evidence="1">
    <location>
        <begin position="36"/>
        <end position="48"/>
    </location>
</feature>